<dbReference type="InterPro" id="IPR011611">
    <property type="entry name" value="PfkB_dom"/>
</dbReference>
<gene>
    <name evidence="4" type="ORF">HEK616_38700</name>
</gene>
<accession>A0ABM7ZVJ9</accession>
<sequence length="318" mass="33047">MRRVVAYSPAMTHGRGAVDGRVLVAGAYSVDLVFRGPAEPVAYGTEVWADGFGTAPGGAYTLAMGLRRLGREVVWATDFGTDPFSREVLAAARHEGLDERGFRHHPGPVRRVTVALSRPDDRAMVSYEDPVAVRPLAELIEIHRPAVVMLPHLRYGPEVSEALDVADRIGAEVFMDCQDFPGTVDMPEVAKVLGRVAVFAPNAAEALRVTGAGSVAEAVEVLAGLVRTVVVKQDAAGALAAADGVRIAQPSVPVEVVDTTGAGDCFNVGFVHRRLAGGTLARCLAAGVACGAAAVTAAGSAAAPDAAGLERWLARLPG</sequence>
<evidence type="ECO:0000313" key="5">
    <source>
        <dbReference type="Proteomes" id="UP001059597"/>
    </source>
</evidence>
<dbReference type="PANTHER" id="PTHR10584">
    <property type="entry name" value="SUGAR KINASE"/>
    <property type="match status" value="1"/>
</dbReference>
<protein>
    <submittedName>
        <fullName evidence="4">Sugar kinase</fullName>
    </submittedName>
</protein>
<keyword evidence="1" id="KW-0808">Transferase</keyword>
<proteinExistence type="predicted"/>
<reference evidence="4" key="1">
    <citation type="submission" date="2022-06" db="EMBL/GenBank/DDBJ databases">
        <title>Complete genome sequence of Streptomyces nigrescens HEK616.</title>
        <authorList>
            <person name="Asamizu S."/>
            <person name="Onaka H."/>
        </authorList>
    </citation>
    <scope>NUCLEOTIDE SEQUENCE</scope>
    <source>
        <strain evidence="4">HEK616</strain>
    </source>
</reference>
<dbReference type="EMBL" id="AP026073">
    <property type="protein sequence ID" value="BDM70383.1"/>
    <property type="molecule type" value="Genomic_DNA"/>
</dbReference>
<evidence type="ECO:0000313" key="4">
    <source>
        <dbReference type="EMBL" id="BDM70383.1"/>
    </source>
</evidence>
<evidence type="ECO:0000259" key="3">
    <source>
        <dbReference type="Pfam" id="PF00294"/>
    </source>
</evidence>
<dbReference type="InterPro" id="IPR029056">
    <property type="entry name" value="Ribokinase-like"/>
</dbReference>
<keyword evidence="2 4" id="KW-0418">Kinase</keyword>
<dbReference type="InterPro" id="IPR002173">
    <property type="entry name" value="Carboh/pur_kinase_PfkB_CS"/>
</dbReference>
<dbReference type="PANTHER" id="PTHR10584:SF166">
    <property type="entry name" value="RIBOKINASE"/>
    <property type="match status" value="1"/>
</dbReference>
<name>A0ABM7ZVJ9_STRNI</name>
<evidence type="ECO:0000256" key="2">
    <source>
        <dbReference type="ARBA" id="ARBA00022777"/>
    </source>
</evidence>
<dbReference type="GO" id="GO:0016301">
    <property type="term" value="F:kinase activity"/>
    <property type="evidence" value="ECO:0007669"/>
    <property type="project" value="UniProtKB-KW"/>
</dbReference>
<feature type="domain" description="Carbohydrate kinase PfkB" evidence="3">
    <location>
        <begin position="48"/>
        <end position="302"/>
    </location>
</feature>
<dbReference type="Pfam" id="PF00294">
    <property type="entry name" value="PfkB"/>
    <property type="match status" value="1"/>
</dbReference>
<dbReference type="SUPFAM" id="SSF53613">
    <property type="entry name" value="Ribokinase-like"/>
    <property type="match status" value="1"/>
</dbReference>
<dbReference type="PROSITE" id="PS00584">
    <property type="entry name" value="PFKB_KINASES_2"/>
    <property type="match status" value="1"/>
</dbReference>
<evidence type="ECO:0000256" key="1">
    <source>
        <dbReference type="ARBA" id="ARBA00022679"/>
    </source>
</evidence>
<organism evidence="4 5">
    <name type="scientific">Streptomyces nigrescens</name>
    <dbReference type="NCBI Taxonomy" id="1920"/>
    <lineage>
        <taxon>Bacteria</taxon>
        <taxon>Bacillati</taxon>
        <taxon>Actinomycetota</taxon>
        <taxon>Actinomycetes</taxon>
        <taxon>Kitasatosporales</taxon>
        <taxon>Streptomycetaceae</taxon>
        <taxon>Streptomyces</taxon>
    </lineage>
</organism>
<dbReference type="Proteomes" id="UP001059597">
    <property type="component" value="Chromosome"/>
</dbReference>
<keyword evidence="5" id="KW-1185">Reference proteome</keyword>
<dbReference type="Gene3D" id="3.40.1190.20">
    <property type="match status" value="1"/>
</dbReference>